<dbReference type="PANTHER" id="PTHR21683:SF2">
    <property type="entry name" value="COILED-COIL DOMAIN-CONTAINING PROTEIN 42 LIKE-2-LIKE"/>
    <property type="match status" value="1"/>
</dbReference>
<accession>A0AB34J3H0</accession>
<evidence type="ECO:0000256" key="3">
    <source>
        <dbReference type="SAM" id="MobiDB-lite"/>
    </source>
</evidence>
<keyword evidence="6" id="KW-1185">Reference proteome</keyword>
<protein>
    <recommendedName>
        <fullName evidence="4">DUF4200 domain-containing protein</fullName>
    </recommendedName>
</protein>
<evidence type="ECO:0000256" key="1">
    <source>
        <dbReference type="ARBA" id="ARBA00023054"/>
    </source>
</evidence>
<feature type="region of interest" description="Disordered" evidence="3">
    <location>
        <begin position="302"/>
        <end position="413"/>
    </location>
</feature>
<organism evidence="5 6">
    <name type="scientific">Prymnesium parvum</name>
    <name type="common">Toxic golden alga</name>
    <dbReference type="NCBI Taxonomy" id="97485"/>
    <lineage>
        <taxon>Eukaryota</taxon>
        <taxon>Haptista</taxon>
        <taxon>Haptophyta</taxon>
        <taxon>Prymnesiophyceae</taxon>
        <taxon>Prymnesiales</taxon>
        <taxon>Prymnesiaceae</taxon>
        <taxon>Prymnesium</taxon>
    </lineage>
</organism>
<dbReference type="EMBL" id="JBGBPQ010000013">
    <property type="protein sequence ID" value="KAL1511877.1"/>
    <property type="molecule type" value="Genomic_DNA"/>
</dbReference>
<reference evidence="5 6" key="1">
    <citation type="journal article" date="2024" name="Science">
        <title>Giant polyketide synthase enzymes in the biosynthesis of giant marine polyether toxins.</title>
        <authorList>
            <person name="Fallon T.R."/>
            <person name="Shende V.V."/>
            <person name="Wierzbicki I.H."/>
            <person name="Pendleton A.L."/>
            <person name="Watervoot N.F."/>
            <person name="Auber R.P."/>
            <person name="Gonzalez D.J."/>
            <person name="Wisecaver J.H."/>
            <person name="Moore B.S."/>
        </authorList>
    </citation>
    <scope>NUCLEOTIDE SEQUENCE [LARGE SCALE GENOMIC DNA]</scope>
    <source>
        <strain evidence="5 6">12B1</strain>
    </source>
</reference>
<gene>
    <name evidence="5" type="ORF">AB1Y20_005159</name>
</gene>
<dbReference type="InterPro" id="IPR051147">
    <property type="entry name" value="CFAP_domain-containing"/>
</dbReference>
<dbReference type="GO" id="GO:0005856">
    <property type="term" value="C:cytoskeleton"/>
    <property type="evidence" value="ECO:0007669"/>
    <property type="project" value="UniProtKB-ARBA"/>
</dbReference>
<evidence type="ECO:0000256" key="2">
    <source>
        <dbReference type="SAM" id="Coils"/>
    </source>
</evidence>
<name>A0AB34J3H0_PRYPA</name>
<comment type="caution">
    <text evidence="5">The sequence shown here is derived from an EMBL/GenBank/DDBJ whole genome shotgun (WGS) entry which is preliminary data.</text>
</comment>
<feature type="domain" description="DUF4200" evidence="4">
    <location>
        <begin position="25"/>
        <end position="142"/>
    </location>
</feature>
<dbReference type="InterPro" id="IPR025252">
    <property type="entry name" value="DUF4200"/>
</dbReference>
<keyword evidence="1 2" id="KW-0175">Coiled coil</keyword>
<dbReference type="Proteomes" id="UP001515480">
    <property type="component" value="Unassembled WGS sequence"/>
</dbReference>
<dbReference type="PANTHER" id="PTHR21683">
    <property type="entry name" value="COILED-COIL DOMAIN-CONTAINING PROTEIN 42 LIKE-2-LIKE-RELATED"/>
    <property type="match status" value="1"/>
</dbReference>
<dbReference type="Pfam" id="PF13863">
    <property type="entry name" value="DUF4200"/>
    <property type="match status" value="1"/>
</dbReference>
<feature type="compositionally biased region" description="Basic and acidic residues" evidence="3">
    <location>
        <begin position="345"/>
        <end position="362"/>
    </location>
</feature>
<evidence type="ECO:0000313" key="5">
    <source>
        <dbReference type="EMBL" id="KAL1511877.1"/>
    </source>
</evidence>
<feature type="coiled-coil region" evidence="2">
    <location>
        <begin position="99"/>
        <end position="126"/>
    </location>
</feature>
<proteinExistence type="predicted"/>
<evidence type="ECO:0000313" key="6">
    <source>
        <dbReference type="Proteomes" id="UP001515480"/>
    </source>
</evidence>
<dbReference type="AlphaFoldDB" id="A0AB34J3H0"/>
<evidence type="ECO:0000259" key="4">
    <source>
        <dbReference type="Pfam" id="PF13863"/>
    </source>
</evidence>
<feature type="compositionally biased region" description="Basic and acidic residues" evidence="3">
    <location>
        <begin position="371"/>
        <end position="400"/>
    </location>
</feature>
<sequence>MDAAKRTRHLPQQLTLDHVSPATRLLEKRRQMFEVQEALDAQKEEFQRREATFKRREEMLKKQDLELQESLIKFNKFLQENDSKRGRAEKKEKEEIKQRSLKEQEIVRLNEQLQRQKAQRNLMTQDLQKKMKYQAFLESVLDAAEEFPEISDLLSRHDTLDAAQRDLIKRQSKAAEDNDKQSVALRHFIREKTDEILGCNNMIAEIQKESELAVERVLEEQSSSDRQVVLLTERTMQLGQVVMACENIYQRCCDRSSVARNRKASADEDETMVLMEKLQFIRDYLTDLISITKGVRLPEKPKLDISLSQPPDKMSQGSPLRDTKDGQKLSASRSHGVPPGSVVREQSESTHRDSRARPESTHRGSRAPPDSTHRESRARPESTHRESRARPESTHRESRARPSQAGSDVAPSH</sequence>